<evidence type="ECO:0000313" key="4">
    <source>
        <dbReference type="Proteomes" id="UP000831113"/>
    </source>
</evidence>
<proteinExistence type="predicted"/>
<protein>
    <submittedName>
        <fullName evidence="3">PorT family protein</fullName>
    </submittedName>
</protein>
<dbReference type="Proteomes" id="UP000831113">
    <property type="component" value="Chromosome"/>
</dbReference>
<dbReference type="Pfam" id="PF13568">
    <property type="entry name" value="OMP_b-brl_2"/>
    <property type="match status" value="1"/>
</dbReference>
<name>A0ABY4CXC6_9BACT</name>
<feature type="signal peptide" evidence="1">
    <location>
        <begin position="1"/>
        <end position="26"/>
    </location>
</feature>
<reference evidence="3 4" key="1">
    <citation type="submission" date="2022-03" db="EMBL/GenBank/DDBJ databases">
        <title>Hymenobactersp. isolated from the air.</title>
        <authorList>
            <person name="Won M."/>
            <person name="Kwon S.-W."/>
        </authorList>
    </citation>
    <scope>NUCLEOTIDE SEQUENCE [LARGE SCALE GENOMIC DNA]</scope>
    <source>
        <strain evidence="3 4">KACC 21982</strain>
    </source>
</reference>
<dbReference type="EMBL" id="CP094669">
    <property type="protein sequence ID" value="UOG74931.1"/>
    <property type="molecule type" value="Genomic_DNA"/>
</dbReference>
<evidence type="ECO:0000313" key="3">
    <source>
        <dbReference type="EMBL" id="UOG74931.1"/>
    </source>
</evidence>
<dbReference type="SUPFAM" id="SSF56925">
    <property type="entry name" value="OMPA-like"/>
    <property type="match status" value="1"/>
</dbReference>
<sequence>MNTKRLFGRLAAATLLFSAFTLSAQAQIQPHRVPKYQGNYQGKAQARPVYSTRSSGSTPGVQIGIRAGVNVSDWSGDAVQSVMNVTDFTNGAVTKEMKPGFHAGLYATLPLGSSFAIEPGISYSEKGTKLVGTIPFEPLDFLNTRVTATSRMAYIDVPVLAKAYITPGFYIFAGPQASFLVSNQARVEASALGFSAYKQDFDIKDQFRPVDFSVVGGLGYQSAAGFGISAGYDYGLSSLDKSNRFDVYNRTIKASVNYSF</sequence>
<feature type="domain" description="Outer membrane protein beta-barrel" evidence="2">
    <location>
        <begin position="59"/>
        <end position="240"/>
    </location>
</feature>
<evidence type="ECO:0000259" key="2">
    <source>
        <dbReference type="Pfam" id="PF13568"/>
    </source>
</evidence>
<keyword evidence="1" id="KW-0732">Signal</keyword>
<dbReference type="RefSeq" id="WP_243798636.1">
    <property type="nucleotide sequence ID" value="NZ_CP094669.1"/>
</dbReference>
<organism evidence="3 4">
    <name type="scientific">Hymenobacter tibetensis</name>
    <dbReference type="NCBI Taxonomy" id="497967"/>
    <lineage>
        <taxon>Bacteria</taxon>
        <taxon>Pseudomonadati</taxon>
        <taxon>Bacteroidota</taxon>
        <taxon>Cytophagia</taxon>
        <taxon>Cytophagales</taxon>
        <taxon>Hymenobacteraceae</taxon>
        <taxon>Hymenobacter</taxon>
    </lineage>
</organism>
<dbReference type="InterPro" id="IPR011250">
    <property type="entry name" value="OMP/PagP_B-barrel"/>
</dbReference>
<keyword evidence="4" id="KW-1185">Reference proteome</keyword>
<feature type="chain" id="PRO_5047508420" evidence="1">
    <location>
        <begin position="27"/>
        <end position="260"/>
    </location>
</feature>
<dbReference type="InterPro" id="IPR025665">
    <property type="entry name" value="Beta-barrel_OMP_2"/>
</dbReference>
<gene>
    <name evidence="3" type="ORF">MTX78_22795</name>
</gene>
<evidence type="ECO:0000256" key="1">
    <source>
        <dbReference type="SAM" id="SignalP"/>
    </source>
</evidence>
<accession>A0ABY4CXC6</accession>